<evidence type="ECO:0000256" key="6">
    <source>
        <dbReference type="ARBA" id="ARBA00023136"/>
    </source>
</evidence>
<dbReference type="Pfam" id="PF03547">
    <property type="entry name" value="Mem_trans"/>
    <property type="match status" value="2"/>
</dbReference>
<keyword evidence="3" id="KW-1003">Cell membrane</keyword>
<evidence type="ECO:0000256" key="1">
    <source>
        <dbReference type="ARBA" id="ARBA00004141"/>
    </source>
</evidence>
<reference evidence="8 9" key="1">
    <citation type="submission" date="2014-02" db="EMBL/GenBank/DDBJ databases">
        <title>Expanding our view of genomic diversity in Candidatus Accumulibacter clades.</title>
        <authorList>
            <person name="Skennerton C.T."/>
            <person name="Barr J.J."/>
            <person name="Slater F.R."/>
            <person name="Bond P.L."/>
            <person name="Tyson G.W."/>
        </authorList>
    </citation>
    <scope>NUCLEOTIDE SEQUENCE [LARGE SCALE GENOMIC DNA]</scope>
    <source>
        <strain evidence="9">BA-92</strain>
    </source>
</reference>
<keyword evidence="4 7" id="KW-0812">Transmembrane</keyword>
<dbReference type="PATRIC" id="fig|1454003.3.peg.2579"/>
<feature type="transmembrane region" description="Helical" evidence="7">
    <location>
        <begin position="195"/>
        <end position="219"/>
    </location>
</feature>
<keyword evidence="2" id="KW-0813">Transport</keyword>
<keyword evidence="6 7" id="KW-0472">Membrane</keyword>
<accession>A0A011NUV0</accession>
<evidence type="ECO:0000313" key="8">
    <source>
        <dbReference type="EMBL" id="EXI79131.1"/>
    </source>
</evidence>
<feature type="transmembrane region" description="Helical" evidence="7">
    <location>
        <begin position="231"/>
        <end position="253"/>
    </location>
</feature>
<keyword evidence="5 7" id="KW-1133">Transmembrane helix</keyword>
<evidence type="ECO:0000313" key="9">
    <source>
        <dbReference type="Proteomes" id="UP000021816"/>
    </source>
</evidence>
<proteinExistence type="predicted"/>
<sequence length="312" mass="33019">MNTFLHHVGLATPLFVLVLAGYLLMRACKWPQSMSENLSRFVFSVALPAMLFRMMSDFSKLPPVDARLLLAFFGGCLIVFVIGRLLAWRLFALDGVGQSVFALGGVFSNNVLLGLPLAKVALGEAAVPSVALVLVFNALILWTLLSVSVEWAQHGNFSVRGFAKTARGVLSNPIVAGILSGALFGLSGWPLPMLLAQPLAMLAQAAAPLALIVLGMGLAEYGVRAGWRISVAICVLKLIVQPLVVWSLARLIGLPAMETQVVVLLASLAVGANVYLMSRQFKTLEGPVASSLVLSTALAALSTPLLMTLTGV</sequence>
<feature type="transmembrane region" description="Helical" evidence="7">
    <location>
        <begin position="37"/>
        <end position="56"/>
    </location>
</feature>
<feature type="transmembrane region" description="Helical" evidence="7">
    <location>
        <begin position="169"/>
        <end position="189"/>
    </location>
</feature>
<feature type="transmembrane region" description="Helical" evidence="7">
    <location>
        <begin position="130"/>
        <end position="149"/>
    </location>
</feature>
<dbReference type="STRING" id="1454003.AW10_02527"/>
<comment type="subcellular location">
    <subcellularLocation>
        <location evidence="1">Membrane</location>
        <topology evidence="1">Multi-pass membrane protein</topology>
    </subcellularLocation>
</comment>
<dbReference type="PANTHER" id="PTHR36838:SF3">
    <property type="entry name" value="TRANSPORTER AUXIN EFFLUX CARRIER EC FAMILY"/>
    <property type="match status" value="1"/>
</dbReference>
<evidence type="ECO:0000256" key="3">
    <source>
        <dbReference type="ARBA" id="ARBA00022475"/>
    </source>
</evidence>
<dbReference type="PANTHER" id="PTHR36838">
    <property type="entry name" value="AUXIN EFFLUX CARRIER FAMILY PROTEIN"/>
    <property type="match status" value="1"/>
</dbReference>
<evidence type="ECO:0000256" key="5">
    <source>
        <dbReference type="ARBA" id="ARBA00022989"/>
    </source>
</evidence>
<evidence type="ECO:0000256" key="7">
    <source>
        <dbReference type="SAM" id="Phobius"/>
    </source>
</evidence>
<evidence type="ECO:0000256" key="2">
    <source>
        <dbReference type="ARBA" id="ARBA00022448"/>
    </source>
</evidence>
<comment type="caution">
    <text evidence="8">The sequence shown here is derived from an EMBL/GenBank/DDBJ whole genome shotgun (WGS) entry which is preliminary data.</text>
</comment>
<feature type="transmembrane region" description="Helical" evidence="7">
    <location>
        <begin position="259"/>
        <end position="276"/>
    </location>
</feature>
<dbReference type="Proteomes" id="UP000021816">
    <property type="component" value="Unassembled WGS sequence"/>
</dbReference>
<evidence type="ECO:0000256" key="4">
    <source>
        <dbReference type="ARBA" id="ARBA00022692"/>
    </source>
</evidence>
<protein>
    <submittedName>
        <fullName evidence="8">Auxin efflux carrier</fullName>
    </submittedName>
</protein>
<dbReference type="EMBL" id="JEMX01000060">
    <property type="protein sequence ID" value="EXI79131.1"/>
    <property type="molecule type" value="Genomic_DNA"/>
</dbReference>
<name>A0A011NUV0_9PROT</name>
<feature type="transmembrane region" description="Helical" evidence="7">
    <location>
        <begin position="288"/>
        <end position="307"/>
    </location>
</feature>
<dbReference type="GO" id="GO:0016020">
    <property type="term" value="C:membrane"/>
    <property type="evidence" value="ECO:0007669"/>
    <property type="project" value="UniProtKB-SubCell"/>
</dbReference>
<organism evidence="8 9">
    <name type="scientific">Candidatus Accumulibacter appositus</name>
    <dbReference type="NCBI Taxonomy" id="1454003"/>
    <lineage>
        <taxon>Bacteria</taxon>
        <taxon>Pseudomonadati</taxon>
        <taxon>Pseudomonadota</taxon>
        <taxon>Betaproteobacteria</taxon>
        <taxon>Candidatus Accumulibacter</taxon>
    </lineage>
</organism>
<gene>
    <name evidence="8" type="ORF">AW10_02527</name>
</gene>
<feature type="transmembrane region" description="Helical" evidence="7">
    <location>
        <begin position="99"/>
        <end position="118"/>
    </location>
</feature>
<dbReference type="InterPro" id="IPR004776">
    <property type="entry name" value="Mem_transp_PIN-like"/>
</dbReference>
<dbReference type="AlphaFoldDB" id="A0A011NUV0"/>
<dbReference type="GO" id="GO:0055085">
    <property type="term" value="P:transmembrane transport"/>
    <property type="evidence" value="ECO:0007669"/>
    <property type="project" value="InterPro"/>
</dbReference>
<feature type="transmembrane region" description="Helical" evidence="7">
    <location>
        <begin position="6"/>
        <end position="25"/>
    </location>
</feature>
<feature type="transmembrane region" description="Helical" evidence="7">
    <location>
        <begin position="68"/>
        <end position="87"/>
    </location>
</feature>